<gene>
    <name evidence="3" type="ORF">SS37_06340</name>
</gene>
<sequence length="333" mass="36083">MSWRISILDKSPIAEHETAADALARTLALAQQAENLGYHRFWIAEHHNTPQLASPSPELLIAWILGQTSRIRVGSGGVMLQHYSPYKVAENFNVLAALAPGRVDLGVGKAPGGLPLSTRALQQGLNQQEKGSFAEQLAQLDRWIRPEHQSTEEAVLATPLPPSPAQGFLLGASRESALLAASLDWHFVFAAHLNGDPDLLREVIATWRENSVRDVIVAVQAIVAPTQAEADALAQKVEVWGVELANGQRVTVASEEQAYAFARQAGSEPVRIARRAQSLLAGTAESVLEHLNALHETWGIDEFIIDTPVADGATRVASLRLLAEARLNREVTV</sequence>
<dbReference type="Pfam" id="PF00296">
    <property type="entry name" value="Bac_luciferase"/>
    <property type="match status" value="1"/>
</dbReference>
<dbReference type="Gene3D" id="3.20.20.30">
    <property type="entry name" value="Luciferase-like domain"/>
    <property type="match status" value="1"/>
</dbReference>
<dbReference type="PANTHER" id="PTHR30137">
    <property type="entry name" value="LUCIFERASE-LIKE MONOOXYGENASE"/>
    <property type="match status" value="1"/>
</dbReference>
<evidence type="ECO:0000313" key="4">
    <source>
        <dbReference type="Proteomes" id="UP000033352"/>
    </source>
</evidence>
<dbReference type="InterPro" id="IPR011251">
    <property type="entry name" value="Luciferase-like_dom"/>
</dbReference>
<dbReference type="SUPFAM" id="SSF51679">
    <property type="entry name" value="Bacterial luciferase-like"/>
    <property type="match status" value="1"/>
</dbReference>
<comment type="caution">
    <text evidence="3">The sequence shown here is derived from an EMBL/GenBank/DDBJ whole genome shotgun (WGS) entry which is preliminary data.</text>
</comment>
<organism evidence="3 4">
    <name type="scientific">Enterobacter sichuanensis</name>
    <dbReference type="NCBI Taxonomy" id="2071710"/>
    <lineage>
        <taxon>Bacteria</taxon>
        <taxon>Pseudomonadati</taxon>
        <taxon>Pseudomonadota</taxon>
        <taxon>Gammaproteobacteria</taxon>
        <taxon>Enterobacterales</taxon>
        <taxon>Enterobacteriaceae</taxon>
        <taxon>Enterobacter</taxon>
        <taxon>Enterobacter cloacae complex</taxon>
    </lineage>
</organism>
<dbReference type="GO" id="GO:0016705">
    <property type="term" value="F:oxidoreductase activity, acting on paired donors, with incorporation or reduction of molecular oxygen"/>
    <property type="evidence" value="ECO:0007669"/>
    <property type="project" value="InterPro"/>
</dbReference>
<dbReference type="InterPro" id="IPR036661">
    <property type="entry name" value="Luciferase-like_sf"/>
</dbReference>
<dbReference type="GO" id="GO:0005829">
    <property type="term" value="C:cytosol"/>
    <property type="evidence" value="ECO:0007669"/>
    <property type="project" value="TreeGrafter"/>
</dbReference>
<dbReference type="Proteomes" id="UP000033352">
    <property type="component" value="Unassembled WGS sequence"/>
</dbReference>
<protein>
    <submittedName>
        <fullName evidence="3">Alkane 1-monooxygenase</fullName>
    </submittedName>
</protein>
<dbReference type="GO" id="GO:0004497">
    <property type="term" value="F:monooxygenase activity"/>
    <property type="evidence" value="ECO:0007669"/>
    <property type="project" value="UniProtKB-KW"/>
</dbReference>
<name>A0A0F1B6D0_9ENTR</name>
<dbReference type="EMBL" id="JZYX01000010">
    <property type="protein sequence ID" value="KJN29782.1"/>
    <property type="molecule type" value="Genomic_DNA"/>
</dbReference>
<keyword evidence="3" id="KW-0560">Oxidoreductase</keyword>
<evidence type="ECO:0000259" key="2">
    <source>
        <dbReference type="Pfam" id="PF00296"/>
    </source>
</evidence>
<proteinExistence type="predicted"/>
<dbReference type="RefSeq" id="WP_045285037.1">
    <property type="nucleotide sequence ID" value="NZ_JAHTVS010000001.1"/>
</dbReference>
<evidence type="ECO:0000256" key="1">
    <source>
        <dbReference type="ARBA" id="ARBA00007789"/>
    </source>
</evidence>
<dbReference type="PANTHER" id="PTHR30137:SF20">
    <property type="entry name" value="N-ACETYL-S-ALKYLCYSTEINE MONOOXYGENASE"/>
    <property type="match status" value="1"/>
</dbReference>
<feature type="domain" description="Luciferase-like" evidence="2">
    <location>
        <begin position="14"/>
        <end position="297"/>
    </location>
</feature>
<dbReference type="InterPro" id="IPR050766">
    <property type="entry name" value="Bact_Lucif_Oxidored"/>
</dbReference>
<dbReference type="InterPro" id="IPR019949">
    <property type="entry name" value="CmoO-like"/>
</dbReference>
<keyword evidence="3" id="KW-0503">Monooxygenase</keyword>
<comment type="similarity">
    <text evidence="1">To bacterial alkanal monooxygenase alpha and beta chains.</text>
</comment>
<dbReference type="AlphaFoldDB" id="A0A0F1B6D0"/>
<dbReference type="NCBIfam" id="TIGR03558">
    <property type="entry name" value="oxido_grp_1"/>
    <property type="match status" value="1"/>
</dbReference>
<dbReference type="OrthoDB" id="9780518at2"/>
<reference evidence="3 4" key="1">
    <citation type="submission" date="2015-03" db="EMBL/GenBank/DDBJ databases">
        <authorList>
            <person name="McCorrison J."/>
            <person name="Sanka R."/>
            <person name="Adams M."/>
            <person name="Brinkac L."/>
            <person name="Nierman W."/>
            <person name="Sutton G."/>
            <person name="Nelson K."/>
            <person name="Kiedrowski L."/>
            <person name="Guerrero D."/>
            <person name="Bonomo R."/>
        </authorList>
    </citation>
    <scope>NUCLEOTIDE SEQUENCE [LARGE SCALE GENOMIC DNA]</scope>
    <source>
        <strain evidence="3 4">35699</strain>
    </source>
</reference>
<evidence type="ECO:0000313" key="3">
    <source>
        <dbReference type="EMBL" id="KJN29782.1"/>
    </source>
</evidence>
<dbReference type="PATRIC" id="fig|1619248.3.peg.175"/>
<accession>A0A0F1B6D0</accession>